<keyword evidence="2" id="KW-1185">Reference proteome</keyword>
<evidence type="ECO:0000313" key="2">
    <source>
        <dbReference type="Proteomes" id="UP000242715"/>
    </source>
</evidence>
<name>A0A1B5Z8E8_TRISU</name>
<gene>
    <name evidence="1" type="ORF">TSUD_422800</name>
</gene>
<evidence type="ECO:0000313" key="1">
    <source>
        <dbReference type="EMBL" id="GAU10386.1"/>
    </source>
</evidence>
<sequence length="124" mass="14186">MAWEMAWIDRDLKIVDLGLQVPDMLQQACVGALVNEEGDWNWEQLAYWLPENIMQKILAIAPPRLDAGRDSLLVEANGTGGVSVKGIYNQLCHFNPLQEDFVWNSIWRLKVPERVRQFYLASSA</sequence>
<proteinExistence type="predicted"/>
<accession>A0A1B5Z8E8</accession>
<protein>
    <recommendedName>
        <fullName evidence="3">Reverse transcriptase zinc-binding domain-containing protein</fullName>
    </recommendedName>
</protein>
<comment type="caution">
    <text evidence="1">The sequence shown here is derived from an EMBL/GenBank/DDBJ whole genome shotgun (WGS) entry which is preliminary data.</text>
</comment>
<dbReference type="EMBL" id="BCLP01047033">
    <property type="protein sequence ID" value="GAU10386.1"/>
    <property type="molecule type" value="Genomic_DNA"/>
</dbReference>
<dbReference type="OrthoDB" id="1002337at2759"/>
<dbReference type="AlphaFoldDB" id="A0A1B5Z8E8"/>
<evidence type="ECO:0008006" key="3">
    <source>
        <dbReference type="Google" id="ProtNLM"/>
    </source>
</evidence>
<dbReference type="Proteomes" id="UP000242715">
    <property type="component" value="Unassembled WGS sequence"/>
</dbReference>
<organism evidence="1 2">
    <name type="scientific">Trifolium subterraneum</name>
    <name type="common">Subterranean clover</name>
    <dbReference type="NCBI Taxonomy" id="3900"/>
    <lineage>
        <taxon>Eukaryota</taxon>
        <taxon>Viridiplantae</taxon>
        <taxon>Streptophyta</taxon>
        <taxon>Embryophyta</taxon>
        <taxon>Tracheophyta</taxon>
        <taxon>Spermatophyta</taxon>
        <taxon>Magnoliopsida</taxon>
        <taxon>eudicotyledons</taxon>
        <taxon>Gunneridae</taxon>
        <taxon>Pentapetalae</taxon>
        <taxon>rosids</taxon>
        <taxon>fabids</taxon>
        <taxon>Fabales</taxon>
        <taxon>Fabaceae</taxon>
        <taxon>Papilionoideae</taxon>
        <taxon>50 kb inversion clade</taxon>
        <taxon>NPAAA clade</taxon>
        <taxon>Hologalegina</taxon>
        <taxon>IRL clade</taxon>
        <taxon>Trifolieae</taxon>
        <taxon>Trifolium</taxon>
    </lineage>
</organism>
<reference evidence="2" key="1">
    <citation type="journal article" date="2017" name="Front. Plant Sci.">
        <title>Climate Clever Clovers: New Paradigm to Reduce the Environmental Footprint of Ruminants by Breeding Low Methanogenic Forages Utilizing Haplotype Variation.</title>
        <authorList>
            <person name="Kaur P."/>
            <person name="Appels R."/>
            <person name="Bayer P.E."/>
            <person name="Keeble-Gagnere G."/>
            <person name="Wang J."/>
            <person name="Hirakawa H."/>
            <person name="Shirasawa K."/>
            <person name="Vercoe P."/>
            <person name="Stefanova K."/>
            <person name="Durmic Z."/>
            <person name="Nichols P."/>
            <person name="Revell C."/>
            <person name="Isobe S.N."/>
            <person name="Edwards D."/>
            <person name="Erskine W."/>
        </authorList>
    </citation>
    <scope>NUCLEOTIDE SEQUENCE [LARGE SCALE GENOMIC DNA]</scope>
    <source>
        <strain evidence="2">cv. Daliak</strain>
    </source>
</reference>